<comment type="caution">
    <text evidence="1">The sequence shown here is derived from an EMBL/GenBank/DDBJ whole genome shotgun (WGS) entry which is preliminary data.</text>
</comment>
<proteinExistence type="predicted"/>
<dbReference type="Proteomes" id="UP000814140">
    <property type="component" value="Unassembled WGS sequence"/>
</dbReference>
<name>A0ACB8SSK5_9AGAM</name>
<accession>A0ACB8SSK5</accession>
<organism evidence="1 2">
    <name type="scientific">Artomyces pyxidatus</name>
    <dbReference type="NCBI Taxonomy" id="48021"/>
    <lineage>
        <taxon>Eukaryota</taxon>
        <taxon>Fungi</taxon>
        <taxon>Dikarya</taxon>
        <taxon>Basidiomycota</taxon>
        <taxon>Agaricomycotina</taxon>
        <taxon>Agaricomycetes</taxon>
        <taxon>Russulales</taxon>
        <taxon>Auriscalpiaceae</taxon>
        <taxon>Artomyces</taxon>
    </lineage>
</organism>
<reference evidence="1" key="1">
    <citation type="submission" date="2021-03" db="EMBL/GenBank/DDBJ databases">
        <authorList>
            <consortium name="DOE Joint Genome Institute"/>
            <person name="Ahrendt S."/>
            <person name="Looney B.P."/>
            <person name="Miyauchi S."/>
            <person name="Morin E."/>
            <person name="Drula E."/>
            <person name="Courty P.E."/>
            <person name="Chicoki N."/>
            <person name="Fauchery L."/>
            <person name="Kohler A."/>
            <person name="Kuo A."/>
            <person name="Labutti K."/>
            <person name="Pangilinan J."/>
            <person name="Lipzen A."/>
            <person name="Riley R."/>
            <person name="Andreopoulos W."/>
            <person name="He G."/>
            <person name="Johnson J."/>
            <person name="Barry K.W."/>
            <person name="Grigoriev I.V."/>
            <person name="Nagy L."/>
            <person name="Hibbett D."/>
            <person name="Henrissat B."/>
            <person name="Matheny P.B."/>
            <person name="Labbe J."/>
            <person name="Martin F."/>
        </authorList>
    </citation>
    <scope>NUCLEOTIDE SEQUENCE</scope>
    <source>
        <strain evidence="1">HHB10654</strain>
    </source>
</reference>
<gene>
    <name evidence="1" type="ORF">BV25DRAFT_1828848</name>
</gene>
<evidence type="ECO:0000313" key="2">
    <source>
        <dbReference type="Proteomes" id="UP000814140"/>
    </source>
</evidence>
<protein>
    <submittedName>
        <fullName evidence="1">Uncharacterized protein</fullName>
    </submittedName>
</protein>
<reference evidence="1" key="2">
    <citation type="journal article" date="2022" name="New Phytol.">
        <title>Evolutionary transition to the ectomycorrhizal habit in the genomes of a hyperdiverse lineage of mushroom-forming fungi.</title>
        <authorList>
            <person name="Looney B."/>
            <person name="Miyauchi S."/>
            <person name="Morin E."/>
            <person name="Drula E."/>
            <person name="Courty P.E."/>
            <person name="Kohler A."/>
            <person name="Kuo A."/>
            <person name="LaButti K."/>
            <person name="Pangilinan J."/>
            <person name="Lipzen A."/>
            <person name="Riley R."/>
            <person name="Andreopoulos W."/>
            <person name="He G."/>
            <person name="Johnson J."/>
            <person name="Nolan M."/>
            <person name="Tritt A."/>
            <person name="Barry K.W."/>
            <person name="Grigoriev I.V."/>
            <person name="Nagy L.G."/>
            <person name="Hibbett D."/>
            <person name="Henrissat B."/>
            <person name="Matheny P.B."/>
            <person name="Labbe J."/>
            <person name="Martin F.M."/>
        </authorList>
    </citation>
    <scope>NUCLEOTIDE SEQUENCE</scope>
    <source>
        <strain evidence="1">HHB10654</strain>
    </source>
</reference>
<evidence type="ECO:0000313" key="1">
    <source>
        <dbReference type="EMBL" id="KAI0059589.1"/>
    </source>
</evidence>
<keyword evidence="2" id="KW-1185">Reference proteome</keyword>
<sequence length="553" mass="60060">MSTPPGEGPSKPVPSKEEDETFQILYQTILRLESQLAECQRVSTRLAQDVDQLRARANHSTVLHDRMVDKIEDARQLQMQENHKLQYHVRAPKRRHPDPGPITLRRRVTPPRPQQAPLRYKTCRPESNTDIDEQVPQPDQPEAGPSGQEDTTGNTADVPLVIIPENQNGPQMAEEQMQDVVDEQEVEAILLSPSGATSAESERVPSSIPTPAPSPIPAPATISVPTPAPAPAPAPLEPVPSSLDIVRPSLIGPGRTRRLELLREARWTDRADPMNNTHDFQLGEDGNLVATPYREHILGQETIEYLPRSSPYHPENRRRRSTPRAGRSSSPAAAPAPTPAPVSAQTPTPAPAPAPRMTLIGGGPLRGENPWYMRPDPDHNTQIWRFDEDGNRISMSYREYLLGPQTYIDDPTPGAGPSSAPAPAPVTPSPIAAPPPAPAAHPSTPAPAQPSLHAMPSYQLPSPPAQRDDSRSEPNSSPSPVTRSRKRARDAEEAAASRSASNTAAAADSRPTQRRRLTPPATPEPSAPTLRMTLRSSTKKSGCSTRSSGAKRR</sequence>
<dbReference type="EMBL" id="MU277225">
    <property type="protein sequence ID" value="KAI0059589.1"/>
    <property type="molecule type" value="Genomic_DNA"/>
</dbReference>